<evidence type="ECO:0000313" key="3">
    <source>
        <dbReference type="Proteomes" id="UP000276834"/>
    </source>
</evidence>
<keyword evidence="3" id="KW-1185">Reference proteome</keyword>
<comment type="caution">
    <text evidence="2">The sequence shown here is derived from an EMBL/GenBank/DDBJ whole genome shotgun (WGS) entry which is preliminary data.</text>
</comment>
<evidence type="ECO:0000313" key="2">
    <source>
        <dbReference type="EMBL" id="RLW10012.1"/>
    </source>
</evidence>
<proteinExistence type="predicted"/>
<dbReference type="EMBL" id="QUSF01000004">
    <property type="protein sequence ID" value="RLW10012.1"/>
    <property type="molecule type" value="Genomic_DNA"/>
</dbReference>
<sequence length="71" mass="7431">MLTGSGVDVSTLGPGRRSSAEAEEPWPHCGLSQPTFTAQAVVKSPDHTNTTVIARKAAKSNPHAANAFFLI</sequence>
<dbReference type="AlphaFoldDB" id="A0A3L8SWX1"/>
<organism evidence="2 3">
    <name type="scientific">Chloebia gouldiae</name>
    <name type="common">Gouldian finch</name>
    <name type="synonym">Erythrura gouldiae</name>
    <dbReference type="NCBI Taxonomy" id="44316"/>
    <lineage>
        <taxon>Eukaryota</taxon>
        <taxon>Metazoa</taxon>
        <taxon>Chordata</taxon>
        <taxon>Craniata</taxon>
        <taxon>Vertebrata</taxon>
        <taxon>Euteleostomi</taxon>
        <taxon>Archelosauria</taxon>
        <taxon>Archosauria</taxon>
        <taxon>Dinosauria</taxon>
        <taxon>Saurischia</taxon>
        <taxon>Theropoda</taxon>
        <taxon>Coelurosauria</taxon>
        <taxon>Aves</taxon>
        <taxon>Neognathae</taxon>
        <taxon>Neoaves</taxon>
        <taxon>Telluraves</taxon>
        <taxon>Australaves</taxon>
        <taxon>Passeriformes</taxon>
        <taxon>Passeroidea</taxon>
        <taxon>Passeridae</taxon>
        <taxon>Chloebia</taxon>
    </lineage>
</organism>
<gene>
    <name evidence="2" type="ORF">DV515_00002236</name>
</gene>
<feature type="region of interest" description="Disordered" evidence="1">
    <location>
        <begin position="1"/>
        <end position="32"/>
    </location>
</feature>
<dbReference type="Proteomes" id="UP000276834">
    <property type="component" value="Unassembled WGS sequence"/>
</dbReference>
<accession>A0A3L8SWX1</accession>
<reference evidence="2 3" key="1">
    <citation type="journal article" date="2018" name="Proc. R. Soc. B">
        <title>A non-coding region near Follistatin controls head colour polymorphism in the Gouldian finch.</title>
        <authorList>
            <person name="Toomey M.B."/>
            <person name="Marques C.I."/>
            <person name="Andrade P."/>
            <person name="Araujo P.M."/>
            <person name="Sabatino S."/>
            <person name="Gazda M.A."/>
            <person name="Afonso S."/>
            <person name="Lopes R.J."/>
            <person name="Corbo J.C."/>
            <person name="Carneiro M."/>
        </authorList>
    </citation>
    <scope>NUCLEOTIDE SEQUENCE [LARGE SCALE GENOMIC DNA]</scope>
    <source>
        <strain evidence="2">Red01</strain>
        <tissue evidence="2">Muscle</tissue>
    </source>
</reference>
<evidence type="ECO:0000256" key="1">
    <source>
        <dbReference type="SAM" id="MobiDB-lite"/>
    </source>
</evidence>
<protein>
    <submittedName>
        <fullName evidence="2">Uncharacterized protein</fullName>
    </submittedName>
</protein>
<name>A0A3L8SWX1_CHLGU</name>